<sequence>MAVRLLDAGADPLIFEFQRNFFNDHPAYIAISRLGWQAMGPSQAISYVVDRYLLEYPEEVERVGREVVSGYVHRALGLPL</sequence>
<proteinExistence type="predicted"/>
<dbReference type="EMBL" id="RWIS01000021">
    <property type="protein sequence ID" value="RSK23939.1"/>
    <property type="molecule type" value="Genomic_DNA"/>
</dbReference>
<dbReference type="Proteomes" id="UP000280066">
    <property type="component" value="Unassembled WGS sequence"/>
</dbReference>
<dbReference type="OrthoDB" id="886150at2"/>
<evidence type="ECO:0000313" key="2">
    <source>
        <dbReference type="Proteomes" id="UP000280066"/>
    </source>
</evidence>
<name>A0A3R9NBM1_9BACT</name>
<evidence type="ECO:0000313" key="1">
    <source>
        <dbReference type="EMBL" id="RSK23939.1"/>
    </source>
</evidence>
<comment type="caution">
    <text evidence="1">The sequence shown here is derived from an EMBL/GenBank/DDBJ whole genome shotgun (WGS) entry which is preliminary data.</text>
</comment>
<keyword evidence="2" id="KW-1185">Reference proteome</keyword>
<gene>
    <name evidence="1" type="ORF">EI290_21365</name>
</gene>
<accession>A0A3R9NBM1</accession>
<dbReference type="AlphaFoldDB" id="A0A3R9NBM1"/>
<dbReference type="RefSeq" id="WP_125433688.1">
    <property type="nucleotide sequence ID" value="NZ_RWIS01000021.1"/>
</dbReference>
<protein>
    <submittedName>
        <fullName evidence="1">Uncharacterized protein</fullName>
    </submittedName>
</protein>
<organism evidence="1 2">
    <name type="scientific">Hymenobacter metallilatus</name>
    <dbReference type="NCBI Taxonomy" id="2493666"/>
    <lineage>
        <taxon>Bacteria</taxon>
        <taxon>Pseudomonadati</taxon>
        <taxon>Bacteroidota</taxon>
        <taxon>Cytophagia</taxon>
        <taxon>Cytophagales</taxon>
        <taxon>Hymenobacteraceae</taxon>
        <taxon>Hymenobacter</taxon>
    </lineage>
</organism>
<reference evidence="1 2" key="1">
    <citation type="submission" date="2018-12" db="EMBL/GenBank/DDBJ databases">
        <authorList>
            <person name="Feng G."/>
            <person name="Zhu H."/>
        </authorList>
    </citation>
    <scope>NUCLEOTIDE SEQUENCE [LARGE SCALE GENOMIC DNA]</scope>
    <source>
        <strain evidence="1 2">9PBR-2</strain>
    </source>
</reference>